<reference evidence="1" key="1">
    <citation type="submission" date="2024-12" db="EMBL/GenBank/DDBJ databases">
        <title>Comparative genomics and development of molecular markers within Purpureocillium lilacinum and among Purpureocillium species.</title>
        <authorList>
            <person name="Yeh Z.-Y."/>
            <person name="Ni N.-T."/>
            <person name="Lo P.-H."/>
            <person name="Mushyakhwo K."/>
            <person name="Lin C.-F."/>
            <person name="Nai Y.-S."/>
        </authorList>
    </citation>
    <scope>NUCLEOTIDE SEQUENCE</scope>
    <source>
        <strain evidence="1">NCHU-NPUST-175</strain>
    </source>
</reference>
<organism evidence="1 2">
    <name type="scientific">Purpureocillium lilacinum</name>
    <name type="common">Paecilomyces lilacinus</name>
    <dbReference type="NCBI Taxonomy" id="33203"/>
    <lineage>
        <taxon>Eukaryota</taxon>
        <taxon>Fungi</taxon>
        <taxon>Dikarya</taxon>
        <taxon>Ascomycota</taxon>
        <taxon>Pezizomycotina</taxon>
        <taxon>Sordariomycetes</taxon>
        <taxon>Hypocreomycetidae</taxon>
        <taxon>Hypocreales</taxon>
        <taxon>Ophiocordycipitaceae</taxon>
        <taxon>Purpureocillium</taxon>
    </lineage>
</organism>
<evidence type="ECO:0000313" key="2">
    <source>
        <dbReference type="Proteomes" id="UP001638806"/>
    </source>
</evidence>
<gene>
    <name evidence="1" type="ORF">ACCO45_002683</name>
</gene>
<evidence type="ECO:0000313" key="1">
    <source>
        <dbReference type="EMBL" id="KAL3965679.1"/>
    </source>
</evidence>
<accession>A0ACC4EBP0</accession>
<dbReference type="Proteomes" id="UP001638806">
    <property type="component" value="Unassembled WGS sequence"/>
</dbReference>
<name>A0ACC4EBP0_PURLI</name>
<proteinExistence type="predicted"/>
<comment type="caution">
    <text evidence="1">The sequence shown here is derived from an EMBL/GenBank/DDBJ whole genome shotgun (WGS) entry which is preliminary data.</text>
</comment>
<dbReference type="EMBL" id="JBGNUJ010000002">
    <property type="protein sequence ID" value="KAL3965679.1"/>
    <property type="molecule type" value="Genomic_DNA"/>
</dbReference>
<sequence length="309" mass="33939">MPPKPSVEKQARSGVQETTAPRPYLKYDTNRRHSIVPSVRRPPAGEFPRGERTTSGLAGPATATSLTQTRMGRPHRVHAGQSRGPSHPPTHALPILAAPPAEWPPFLIAFPPATRCPNSVGPGSSVRFCSSARIVSSLARPHAHARLIRGHLLPRPRTLTFALELFNRQTDRFDSTQLALQPRSCILSSPKKPSKERSERPTHPTRRVGYCTALHSTAQHSAARHRERRLIAAYHSVAPRSSGTQRVSPTRAARSIDRLSPVSSAGPPRRRRDRYSTYVFAVRRTPARAVTVAAPNALPGECMTSRPDI</sequence>
<keyword evidence="2" id="KW-1185">Reference proteome</keyword>
<protein>
    <submittedName>
        <fullName evidence="1">Uncharacterized protein</fullName>
    </submittedName>
</protein>